<evidence type="ECO:0000313" key="4">
    <source>
        <dbReference type="Proteomes" id="UP001286313"/>
    </source>
</evidence>
<feature type="signal peptide" evidence="2">
    <location>
        <begin position="1"/>
        <end position="23"/>
    </location>
</feature>
<dbReference type="EMBL" id="JAWQEG010002729">
    <property type="protein sequence ID" value="KAK3870031.1"/>
    <property type="molecule type" value="Genomic_DNA"/>
</dbReference>
<comment type="caution">
    <text evidence="3">The sequence shown here is derived from an EMBL/GenBank/DDBJ whole genome shotgun (WGS) entry which is preliminary data.</text>
</comment>
<protein>
    <submittedName>
        <fullName evidence="3">Uncharacterized protein</fullName>
    </submittedName>
</protein>
<dbReference type="Proteomes" id="UP001286313">
    <property type="component" value="Unassembled WGS sequence"/>
</dbReference>
<dbReference type="AlphaFoldDB" id="A0AAE1FAC3"/>
<feature type="compositionally biased region" description="Low complexity" evidence="1">
    <location>
        <begin position="153"/>
        <end position="163"/>
    </location>
</feature>
<name>A0AAE1FAC3_PETCI</name>
<keyword evidence="4" id="KW-1185">Reference proteome</keyword>
<proteinExistence type="predicted"/>
<feature type="chain" id="PRO_5042000600" evidence="2">
    <location>
        <begin position="24"/>
        <end position="323"/>
    </location>
</feature>
<gene>
    <name evidence="3" type="ORF">Pcinc_024701</name>
</gene>
<feature type="region of interest" description="Disordered" evidence="1">
    <location>
        <begin position="142"/>
        <end position="232"/>
    </location>
</feature>
<evidence type="ECO:0000313" key="3">
    <source>
        <dbReference type="EMBL" id="KAK3870031.1"/>
    </source>
</evidence>
<feature type="region of interest" description="Disordered" evidence="1">
    <location>
        <begin position="74"/>
        <end position="96"/>
    </location>
</feature>
<accession>A0AAE1FAC3</accession>
<reference evidence="3" key="1">
    <citation type="submission" date="2023-10" db="EMBL/GenBank/DDBJ databases">
        <title>Genome assemblies of two species of porcelain crab, Petrolisthes cinctipes and Petrolisthes manimaculis (Anomura: Porcellanidae).</title>
        <authorList>
            <person name="Angst P."/>
        </authorList>
    </citation>
    <scope>NUCLEOTIDE SEQUENCE</scope>
    <source>
        <strain evidence="3">PB745_01</strain>
        <tissue evidence="3">Gill</tissue>
    </source>
</reference>
<evidence type="ECO:0000256" key="1">
    <source>
        <dbReference type="SAM" id="MobiDB-lite"/>
    </source>
</evidence>
<feature type="compositionally biased region" description="Low complexity" evidence="1">
    <location>
        <begin position="171"/>
        <end position="180"/>
    </location>
</feature>
<organism evidence="3 4">
    <name type="scientific">Petrolisthes cinctipes</name>
    <name type="common">Flat porcelain crab</name>
    <dbReference type="NCBI Taxonomy" id="88211"/>
    <lineage>
        <taxon>Eukaryota</taxon>
        <taxon>Metazoa</taxon>
        <taxon>Ecdysozoa</taxon>
        <taxon>Arthropoda</taxon>
        <taxon>Crustacea</taxon>
        <taxon>Multicrustacea</taxon>
        <taxon>Malacostraca</taxon>
        <taxon>Eumalacostraca</taxon>
        <taxon>Eucarida</taxon>
        <taxon>Decapoda</taxon>
        <taxon>Pleocyemata</taxon>
        <taxon>Anomura</taxon>
        <taxon>Galatheoidea</taxon>
        <taxon>Porcellanidae</taxon>
        <taxon>Petrolisthes</taxon>
    </lineage>
</organism>
<sequence length="323" mass="35247">MCCDVYYVLFVFFLGVKVGKVHVAGEMVYVTVGEIYHVNDVVHDVFDDIHHVIVLVHHATGVKDLVVTQHVTPTPHAAPRHTHAPTQPSVRHPPTNLTPLLPTPPPFYHTTQQLFPDTHTQAPLLPLPTTPYLSYLCLVPTPGTPRNRTPSLTAPTRTLTNTNTPPPPTIPNTSSDAIPSPTQPPSPPRHASPSHPIPTPPTPPPLLSQPTLPPTSHSHPHQALLTPPHPYPPHPNLTHNLLCLPTSLPEPSNLDRLLFPPFLILRYGPGNKPLGCTRGSMLITWQALKVSSSIIKDKSLISLPSSMGFVLTLISFPPIIRIV</sequence>
<keyword evidence="2" id="KW-0732">Signal</keyword>
<evidence type="ECO:0000256" key="2">
    <source>
        <dbReference type="SAM" id="SignalP"/>
    </source>
</evidence>
<feature type="compositionally biased region" description="Pro residues" evidence="1">
    <location>
        <begin position="181"/>
        <end position="213"/>
    </location>
</feature>